<dbReference type="PANTHER" id="PTHR42879:SF2">
    <property type="entry name" value="3-OXOACYL-[ACYL-CARRIER-PROTEIN] REDUCTASE FABG"/>
    <property type="match status" value="1"/>
</dbReference>
<evidence type="ECO:0000256" key="1">
    <source>
        <dbReference type="ARBA" id="ARBA00006484"/>
    </source>
</evidence>
<evidence type="ECO:0000313" key="3">
    <source>
        <dbReference type="Proteomes" id="UP001150531"/>
    </source>
</evidence>
<dbReference type="EMBL" id="JAMDGS010000001">
    <property type="protein sequence ID" value="MDD1123067.1"/>
    <property type="molecule type" value="Genomic_DNA"/>
</dbReference>
<dbReference type="InterPro" id="IPR002347">
    <property type="entry name" value="SDR_fam"/>
</dbReference>
<dbReference type="InterPro" id="IPR036291">
    <property type="entry name" value="NAD(P)-bd_dom_sf"/>
</dbReference>
<dbReference type="CDD" id="cd05233">
    <property type="entry name" value="SDR_c"/>
    <property type="match status" value="1"/>
</dbReference>
<protein>
    <submittedName>
        <fullName evidence="2">SDR family oxidoreductase</fullName>
    </submittedName>
</protein>
<dbReference type="RefSeq" id="WP_273896761.1">
    <property type="nucleotide sequence ID" value="NZ_JAMDGS010000001.1"/>
</dbReference>
<gene>
    <name evidence="2" type="ORF">M5G18_00555</name>
</gene>
<name>A0ABT5PGR5_9PSED</name>
<dbReference type="Proteomes" id="UP001150531">
    <property type="component" value="Unassembled WGS sequence"/>
</dbReference>
<sequence length="239" mass="25870">MKTMVVGASKGLGRAFIDGLGEPGDTLIGVSRMRPDNLTPRAGVEVSWVEANLGEPAKAAQVIEQAVADGGLDTLIYNLGIWEEFAFDPAYDFLSDQDEQVEAIVTCNITSTILLIKRLLPLLLNSANPRIILTGSTSGLPQSGRPEVTFGASKFALHGIADALREGYRQQRLGVTCLNLGYLNTEDSLHTPRAIAEQRGEGHFIPVHDVVQVVRMILSLSSASFVRDITLPAILDERF</sequence>
<comment type="similarity">
    <text evidence="1">Belongs to the short-chain dehydrogenases/reductases (SDR) family.</text>
</comment>
<dbReference type="SUPFAM" id="SSF51735">
    <property type="entry name" value="NAD(P)-binding Rossmann-fold domains"/>
    <property type="match status" value="1"/>
</dbReference>
<dbReference type="PRINTS" id="PR00081">
    <property type="entry name" value="GDHRDH"/>
</dbReference>
<proteinExistence type="inferred from homology"/>
<evidence type="ECO:0000313" key="2">
    <source>
        <dbReference type="EMBL" id="MDD1123067.1"/>
    </source>
</evidence>
<dbReference type="Pfam" id="PF00106">
    <property type="entry name" value="adh_short"/>
    <property type="match status" value="1"/>
</dbReference>
<comment type="caution">
    <text evidence="2">The sequence shown here is derived from an EMBL/GenBank/DDBJ whole genome shotgun (WGS) entry which is preliminary data.</text>
</comment>
<reference evidence="2" key="1">
    <citation type="submission" date="2022-05" db="EMBL/GenBank/DDBJ databases">
        <title>Novel Pseudomonas spp. Isolated from a Rainbow Trout Aquaculture Facility.</title>
        <authorList>
            <person name="Testerman T."/>
            <person name="Graf J."/>
        </authorList>
    </citation>
    <scope>NUCLEOTIDE SEQUENCE</scope>
    <source>
        <strain evidence="2">ID386</strain>
    </source>
</reference>
<accession>A0ABT5PGR5</accession>
<dbReference type="PANTHER" id="PTHR42879">
    <property type="entry name" value="3-OXOACYL-(ACYL-CARRIER-PROTEIN) REDUCTASE"/>
    <property type="match status" value="1"/>
</dbReference>
<organism evidence="2 3">
    <name type="scientific">Pseudomonas aphyarum</name>
    <dbReference type="NCBI Taxonomy" id="2942629"/>
    <lineage>
        <taxon>Bacteria</taxon>
        <taxon>Pseudomonadati</taxon>
        <taxon>Pseudomonadota</taxon>
        <taxon>Gammaproteobacteria</taxon>
        <taxon>Pseudomonadales</taxon>
        <taxon>Pseudomonadaceae</taxon>
        <taxon>Pseudomonas</taxon>
    </lineage>
</organism>
<dbReference type="InterPro" id="IPR050259">
    <property type="entry name" value="SDR"/>
</dbReference>
<keyword evidence="3" id="KW-1185">Reference proteome</keyword>
<dbReference type="Gene3D" id="3.40.50.720">
    <property type="entry name" value="NAD(P)-binding Rossmann-like Domain"/>
    <property type="match status" value="1"/>
</dbReference>